<dbReference type="PANTHER" id="PTHR43004:SF19">
    <property type="entry name" value="BINDING MONOOXYGENASE, PUTATIVE (JCVI)-RELATED"/>
    <property type="match status" value="1"/>
</dbReference>
<dbReference type="PANTHER" id="PTHR43004">
    <property type="entry name" value="TRK SYSTEM POTASSIUM UPTAKE PROTEIN"/>
    <property type="match status" value="1"/>
</dbReference>
<organism evidence="5 6">
    <name type="scientific">Stenotrophomonas maltophilia</name>
    <name type="common">Pseudomonas maltophilia</name>
    <name type="synonym">Xanthomonas maltophilia</name>
    <dbReference type="NCBI Taxonomy" id="40324"/>
    <lineage>
        <taxon>Bacteria</taxon>
        <taxon>Pseudomonadati</taxon>
        <taxon>Pseudomonadota</taxon>
        <taxon>Gammaproteobacteria</taxon>
        <taxon>Lysobacterales</taxon>
        <taxon>Lysobacteraceae</taxon>
        <taxon>Stenotrophomonas</taxon>
        <taxon>Stenotrophomonas maltophilia group</taxon>
    </lineage>
</organism>
<evidence type="ECO:0000313" key="5">
    <source>
        <dbReference type="EMBL" id="KAF1015579.1"/>
    </source>
</evidence>
<dbReference type="SUPFAM" id="SSF51905">
    <property type="entry name" value="FAD/NAD(P)-binding domain"/>
    <property type="match status" value="1"/>
</dbReference>
<dbReference type="InterPro" id="IPR050641">
    <property type="entry name" value="RIFMO-like"/>
</dbReference>
<evidence type="ECO:0000259" key="4">
    <source>
        <dbReference type="Pfam" id="PF01494"/>
    </source>
</evidence>
<dbReference type="AlphaFoldDB" id="A0A7V8FGZ8"/>
<evidence type="ECO:0000256" key="3">
    <source>
        <dbReference type="ARBA" id="ARBA00022827"/>
    </source>
</evidence>
<evidence type="ECO:0000256" key="1">
    <source>
        <dbReference type="ARBA" id="ARBA00001974"/>
    </source>
</evidence>
<dbReference type="Gene3D" id="3.30.9.10">
    <property type="entry name" value="D-Amino Acid Oxidase, subunit A, domain 2"/>
    <property type="match status" value="1"/>
</dbReference>
<dbReference type="GO" id="GO:0071949">
    <property type="term" value="F:FAD binding"/>
    <property type="evidence" value="ECO:0007669"/>
    <property type="project" value="InterPro"/>
</dbReference>
<evidence type="ECO:0000313" key="6">
    <source>
        <dbReference type="Proteomes" id="UP000487117"/>
    </source>
</evidence>
<reference evidence="6" key="1">
    <citation type="journal article" date="2020" name="MBio">
        <title>Horizontal gene transfer to a defensive symbiont with a reduced genome amongst a multipartite beetle microbiome.</title>
        <authorList>
            <person name="Waterworth S.C."/>
            <person name="Florez L.V."/>
            <person name="Rees E.R."/>
            <person name="Hertweck C."/>
            <person name="Kaltenpoth M."/>
            <person name="Kwan J.C."/>
        </authorList>
    </citation>
    <scope>NUCLEOTIDE SEQUENCE [LARGE SCALE GENOMIC DNA]</scope>
</reference>
<dbReference type="Proteomes" id="UP000487117">
    <property type="component" value="Unassembled WGS sequence"/>
</dbReference>
<feature type="domain" description="FAD-binding" evidence="4">
    <location>
        <begin position="4"/>
        <end position="345"/>
    </location>
</feature>
<accession>A0A7V8FGZ8</accession>
<sequence length="518" mass="55934">MHHTPVLIVGGSLVGLSASLFLSLRGVPHVLVEKHAGSSPHPRAMGFTEHTMEYFRACGLGDAIAQTPAETRLQRVTTESLASTWGEVLPWTPGEQETAPGTFSPCRGAAIAQDHLEPILREATRARGADLRYGCVLRGWRQTDDGVVADLEDRATGARSTLHARYLLACDGADSPIREQLGIVREGVGHLRTLRSVLFRCEQADAWLARGVQQFQIVQPALQAFLTTYGDSRWVLMFNDDQPRSEDELLQAVRRALGADLPVQMLATGRWEMAARIARTYRNGNVFLLGDAAHQLPPTRGGFGANTGIDDAWNLAWKLQLVLQGVSTPALLDSYSDERQPIGWLRHQQTFARPDYARWVDTPVQAPLYGNAAMELGQLQRSSIVIGADASLPSAAAPDAWKGQPGTRAPHLWVQQQGATVSTVDLFVQRFTLVSAFAAWLQAVRAVAARLGLPLDVRALGEDIQVEDAAAFGAAFGMGPEGATLVRPDGVVAWRAPGAAEDAAAVMDAVLRTVACIG</sequence>
<dbReference type="EMBL" id="WNDS01000002">
    <property type="protein sequence ID" value="KAF1015579.1"/>
    <property type="molecule type" value="Genomic_DNA"/>
</dbReference>
<proteinExistence type="predicted"/>
<keyword evidence="3" id="KW-0274">FAD</keyword>
<gene>
    <name evidence="5" type="primary">rdmE_3</name>
    <name evidence="5" type="ORF">GAK31_01054</name>
</gene>
<comment type="caution">
    <text evidence="5">The sequence shown here is derived from an EMBL/GenBank/DDBJ whole genome shotgun (WGS) entry which is preliminary data.</text>
</comment>
<dbReference type="InterPro" id="IPR002938">
    <property type="entry name" value="FAD-bd"/>
</dbReference>
<dbReference type="Gene3D" id="3.50.50.60">
    <property type="entry name" value="FAD/NAD(P)-binding domain"/>
    <property type="match status" value="1"/>
</dbReference>
<protein>
    <submittedName>
        <fullName evidence="5">Aklavinone 12-hydroxylase RdmE</fullName>
    </submittedName>
</protein>
<comment type="cofactor">
    <cofactor evidence="1">
        <name>FAD</name>
        <dbReference type="ChEBI" id="CHEBI:57692"/>
    </cofactor>
</comment>
<dbReference type="PRINTS" id="PR00420">
    <property type="entry name" value="RNGMNOXGNASE"/>
</dbReference>
<dbReference type="GO" id="GO:0016709">
    <property type="term" value="F:oxidoreductase activity, acting on paired donors, with incorporation or reduction of molecular oxygen, NAD(P)H as one donor, and incorporation of one atom of oxygen"/>
    <property type="evidence" value="ECO:0007669"/>
    <property type="project" value="UniProtKB-ARBA"/>
</dbReference>
<dbReference type="InterPro" id="IPR036188">
    <property type="entry name" value="FAD/NAD-bd_sf"/>
</dbReference>
<name>A0A7V8FGZ8_STEMA</name>
<dbReference type="Pfam" id="PF21274">
    <property type="entry name" value="Rng_hyd_C"/>
    <property type="match status" value="1"/>
</dbReference>
<dbReference type="Gene3D" id="3.40.30.120">
    <property type="match status" value="1"/>
</dbReference>
<keyword evidence="2" id="KW-0285">Flavoprotein</keyword>
<dbReference type="Pfam" id="PF01494">
    <property type="entry name" value="FAD_binding_3"/>
    <property type="match status" value="1"/>
</dbReference>
<evidence type="ECO:0000256" key="2">
    <source>
        <dbReference type="ARBA" id="ARBA00022630"/>
    </source>
</evidence>